<dbReference type="EMBL" id="JAPXFL010000002">
    <property type="protein sequence ID" value="KAK9510513.1"/>
    <property type="molecule type" value="Genomic_DNA"/>
</dbReference>
<reference evidence="2 3" key="1">
    <citation type="submission" date="2022-12" db="EMBL/GenBank/DDBJ databases">
        <title>Chromosome-level genome assembly of true bugs.</title>
        <authorList>
            <person name="Ma L."/>
            <person name="Li H."/>
        </authorList>
    </citation>
    <scope>NUCLEOTIDE SEQUENCE [LARGE SCALE GENOMIC DNA]</scope>
    <source>
        <strain evidence="2">Lab_2022b</strain>
    </source>
</reference>
<dbReference type="Proteomes" id="UP001461498">
    <property type="component" value="Unassembled WGS sequence"/>
</dbReference>
<sequence length="2320" mass="264893">MGDEFEFKGLNVYEGISNVITLEDDDDEPEDVFGLRIKPGILIFSNPYVGQIYVKNIIFTNVSSHKVVLRILRPYSLAFKVAREGQWIFLPPGIQAKSQVSFRCTQNVSAETALPLLINGTKYEIPIYVKKGFASIRVYPTKLDFGVLDVGCPYVRKSIILENEGLCPALYAIKFGQSDLELVAFPKAGRINGHSHRVIQIEMTGFKAGEYLEEVWVKTKPLQRVLIQVIFITRSLKSIHPLTTGDFTLIDIGPTILMTERYETTIIRNVSASVMIYALLAEFDQDVMSFETACKLNSNYIHFTVTPSEGKMGPFEGRIFTISFKPVRDFTEKGWKHREDTYVKDFLAFVRVVRVEVLDSKKEEKKKTGCQLAITDDGYTLEGNYRRTVVGVEHMKKSEQIILRLCLHGVAVKPRLEVIPDELIFENVTLGSIIDKVITIKNLTHEVCLGYRYEKMPYFHVEPSMQFIQPKKCVDVLVRFKAQSLGSRQTALKLEMVSPQNLTDNTNIIAVGMVEVKLKIRLKVEAKDLKPQFNMGITPRITHEVGLHTEKMTFKKKLEGAKAPILIPKPTKNDRRAWLKSNDSIAFPNDRSRTLAEKPYDKRMVTPYTGKRRYIPPPIKEYTLEKKTAQDWKLLKDNYTAYLAKLGKDRRNALMSNEKFVNAYNYSLEQRLFNKKHMYDDVKEQPFVACNKTVFHYNYICPLNPIALFNIKVNPKTIDFGKIPPKVDVSCTFLVENLNTFPVSVKLSAEKSTIILPEKAFIVGANSATSIEIMINIRIYGKHFSNMNYIINNNHPFDMKITAEVVRRSLTVEPTSVTFSKPTEIYQNNFAHLKIKNPLSVPTAFYWKQTTESTMESYYVEPRSGTVPGLCTISCTIYFDYNAKSLSAGSVTLVAVKGSTVTVQCNYINEGSTVCSFHPKLFCPNISLGLESIEEIVLFNPSYYDNIFSINDTNPYEGVIVRPKSGVIKSRTGQIITLLMNINKVTEFDFKIIITLNGKVRLECKVYGYVLYPNVVFKPEKVSFRDTPCLSFSTAAIEMTNMSNARALVNFAMENHFQMKISSSENIRDAGLTDEGILLPPNKSEEIFLHFLPTELSSYDFILPVIINKLIGPPSIDNPSSLKLKKYIKFGHTGRISVKPPKTINTVVIECTMSEGILVFSHTELNFIIERGERGIQLFKIRNEFNKNVNFWFNIPLGPFSIKRNNTNIKALNIKAKEEIVLRAIFNPAKPDTYIANVNVYIKLDGEIKLHNVLKLTGIFHKSSLYCAENLLYYLPVPLDVEVEKSVHIVANHQYKPTQLSYTVYSTTGEIFEGQCISCIYPKGKQLPVTSGEFIVPVKITFKSSKPMSYLGIVKFSDGLEGSCKVGVCVTSENCTLTTHAYKYFRKEYIDVPQINRKSGSESEIGFERSDSFKSISDTAVKIVRKKEKGKPKQPQSCPLLLNDEFDETTSGNYEYCERSARVGVMRRSLTSQEVSEATYGSVGCGTEDSYACNLDSKNNIKTETDFIKNQKVAIEIDEYPMFPSPTSNTPYARYMRRVEQMVEQWVYQQAFQCSYRFTVGLDLYYTNAFQSSLNSKSKSIYHSDIKSLKDLITKLAGKEFELAYFVPSVVPTDNTERVEYIINAYKQIITFLKIQGALMIHVFPVHLLIYNDYIIYYKELRNKPDPSSSPIEHEVKTAGAMLDKGQYERVCHQSWLDLFLQIYKVLAFHPIYTLLKGTLTNLGVNCRINATVNVDRSDQETSTTSFAMKHDRLTESLLENTDKMNKEYSKAEIILKNWLNYIFEAKRNAWNAKDLSINLPERYIANFTSDLEDGVVLTAATTYYCPYLTKLLGEIYFKPNNSVQYYHNNVLLTNIWRNMRLGLTIFPVTLEKPDEVIMIFIVAHLYHQLRTYVPKTLLKMNACLSSTMKRTITIMNPSTGQIKFIVNKVGDPNDHFTLSTNNVIKIRPQKTIDVTISYEAKRLFRATGMLMFCGSCQSGNFANNFVFELEGEASQLEIKDHYCFSVPIYKPTLINVKCTSPYLEDAVYELWYTEHEPKPGKIIMYNWNSIKKRKIPRMIHLGCSSLMVPSVHAQPSSLPLVVASCKMEEFEAWIIFTNEKTGDFIVKVTVMPRHDYIHTVFDVDLPYANCLNVPTLLCTAACPRQVKVVIPTRNSRFWETLKTMLYFTLDENEKMFWSAHFETPVGLQLIKWLLSEIKEPDTKQIISTFKTRVVYDLECDSQLVEFLPTLTIPDIHAKEDTTITFHVRKKVNESFSAKLMLKSQDNSDVRVYKINFNLTNPPPSIIPKKNNFIQRKKESESSQVLEGARRIGATVLIRR</sequence>
<accession>A0AAW1DN00</accession>
<evidence type="ECO:0000259" key="1">
    <source>
        <dbReference type="Pfam" id="PF24529"/>
    </source>
</evidence>
<comment type="caution">
    <text evidence="2">The sequence shown here is derived from an EMBL/GenBank/DDBJ whole genome shotgun (WGS) entry which is preliminary data.</text>
</comment>
<keyword evidence="3" id="KW-1185">Reference proteome</keyword>
<dbReference type="PANTHER" id="PTHR45912:SF3">
    <property type="entry name" value="CILIA- AND FLAGELLA-ASSOCIATED PROTEIN 47"/>
    <property type="match status" value="1"/>
</dbReference>
<dbReference type="Pfam" id="PF24529">
    <property type="entry name" value="CFAP47"/>
    <property type="match status" value="1"/>
</dbReference>
<dbReference type="InterPro" id="IPR013783">
    <property type="entry name" value="Ig-like_fold"/>
</dbReference>
<dbReference type="InterPro" id="IPR036872">
    <property type="entry name" value="CH_dom_sf"/>
</dbReference>
<dbReference type="PANTHER" id="PTHR45912">
    <property type="entry name" value="CILIA- AND FLAGELLA-ASSOCIATED PROTEIN 47"/>
    <property type="match status" value="1"/>
</dbReference>
<feature type="domain" description="Cilia- and flagella-associated protein 47" evidence="1">
    <location>
        <begin position="1568"/>
        <end position="1709"/>
    </location>
</feature>
<organism evidence="2 3">
    <name type="scientific">Rhynocoris fuscipes</name>
    <dbReference type="NCBI Taxonomy" id="488301"/>
    <lineage>
        <taxon>Eukaryota</taxon>
        <taxon>Metazoa</taxon>
        <taxon>Ecdysozoa</taxon>
        <taxon>Arthropoda</taxon>
        <taxon>Hexapoda</taxon>
        <taxon>Insecta</taxon>
        <taxon>Pterygota</taxon>
        <taxon>Neoptera</taxon>
        <taxon>Paraneoptera</taxon>
        <taxon>Hemiptera</taxon>
        <taxon>Heteroptera</taxon>
        <taxon>Panheteroptera</taxon>
        <taxon>Cimicomorpha</taxon>
        <taxon>Reduviidae</taxon>
        <taxon>Harpactorinae</taxon>
        <taxon>Harpactorini</taxon>
        <taxon>Rhynocoris</taxon>
    </lineage>
</organism>
<evidence type="ECO:0000313" key="2">
    <source>
        <dbReference type="EMBL" id="KAK9510513.1"/>
    </source>
</evidence>
<name>A0AAW1DN00_9HEMI</name>
<proteinExistence type="predicted"/>
<dbReference type="SUPFAM" id="SSF47576">
    <property type="entry name" value="Calponin-homology domain, CH-domain"/>
    <property type="match status" value="1"/>
</dbReference>
<dbReference type="GO" id="GO:0060271">
    <property type="term" value="P:cilium assembly"/>
    <property type="evidence" value="ECO:0007669"/>
    <property type="project" value="TreeGrafter"/>
</dbReference>
<dbReference type="InterPro" id="IPR056343">
    <property type="entry name" value="CFAP47_dom"/>
</dbReference>
<evidence type="ECO:0000313" key="3">
    <source>
        <dbReference type="Proteomes" id="UP001461498"/>
    </source>
</evidence>
<gene>
    <name evidence="2" type="ORF">O3M35_005283</name>
</gene>
<dbReference type="Gene3D" id="2.60.40.10">
    <property type="entry name" value="Immunoglobulins"/>
    <property type="match status" value="1"/>
</dbReference>
<dbReference type="GO" id="GO:0005929">
    <property type="term" value="C:cilium"/>
    <property type="evidence" value="ECO:0007669"/>
    <property type="project" value="TreeGrafter"/>
</dbReference>
<protein>
    <recommendedName>
        <fullName evidence="1">Cilia- and flagella-associated protein 47 domain-containing protein</fullName>
    </recommendedName>
</protein>